<proteinExistence type="predicted"/>
<dbReference type="Proteomes" id="UP001187415">
    <property type="component" value="Unassembled WGS sequence"/>
</dbReference>
<organism evidence="1 2">
    <name type="scientific">Channa striata</name>
    <name type="common">Snakehead murrel</name>
    <name type="synonym">Ophicephalus striatus</name>
    <dbReference type="NCBI Taxonomy" id="64152"/>
    <lineage>
        <taxon>Eukaryota</taxon>
        <taxon>Metazoa</taxon>
        <taxon>Chordata</taxon>
        <taxon>Craniata</taxon>
        <taxon>Vertebrata</taxon>
        <taxon>Euteleostomi</taxon>
        <taxon>Actinopterygii</taxon>
        <taxon>Neopterygii</taxon>
        <taxon>Teleostei</taxon>
        <taxon>Neoteleostei</taxon>
        <taxon>Acanthomorphata</taxon>
        <taxon>Anabantaria</taxon>
        <taxon>Anabantiformes</taxon>
        <taxon>Channoidei</taxon>
        <taxon>Channidae</taxon>
        <taxon>Channa</taxon>
    </lineage>
</organism>
<dbReference type="EMBL" id="JAUPFM010000014">
    <property type="protein sequence ID" value="KAK2830759.1"/>
    <property type="molecule type" value="Genomic_DNA"/>
</dbReference>
<keyword evidence="2" id="KW-1185">Reference proteome</keyword>
<evidence type="ECO:0000313" key="1">
    <source>
        <dbReference type="EMBL" id="KAK2830759.1"/>
    </source>
</evidence>
<comment type="caution">
    <text evidence="1">The sequence shown here is derived from an EMBL/GenBank/DDBJ whole genome shotgun (WGS) entry which is preliminary data.</text>
</comment>
<reference evidence="1" key="1">
    <citation type="submission" date="2023-07" db="EMBL/GenBank/DDBJ databases">
        <title>Chromosome-level Genome Assembly of Striped Snakehead (Channa striata).</title>
        <authorList>
            <person name="Liu H."/>
        </authorList>
    </citation>
    <scope>NUCLEOTIDE SEQUENCE</scope>
    <source>
        <strain evidence="1">Gz</strain>
        <tissue evidence="1">Muscle</tissue>
    </source>
</reference>
<gene>
    <name evidence="1" type="ORF">Q5P01_018690</name>
</gene>
<evidence type="ECO:0000313" key="2">
    <source>
        <dbReference type="Proteomes" id="UP001187415"/>
    </source>
</evidence>
<accession>A0AA88M598</accession>
<sequence>MGSGDLAALGILRTVSDLTWSWRRRRSWSELPSIQGSCVTSAQATTLIFVSSPERVWTTSDRIRSQSLKTTGK</sequence>
<name>A0AA88M598_CHASR</name>
<dbReference type="AlphaFoldDB" id="A0AA88M598"/>
<protein>
    <submittedName>
        <fullName evidence="1">Uncharacterized protein</fullName>
    </submittedName>
</protein>